<evidence type="ECO:0000256" key="3">
    <source>
        <dbReference type="ARBA" id="ARBA00012922"/>
    </source>
</evidence>
<proteinExistence type="inferred from homology"/>
<evidence type="ECO:0000256" key="2">
    <source>
        <dbReference type="ARBA" id="ARBA00009199"/>
    </source>
</evidence>
<evidence type="ECO:0000256" key="4">
    <source>
        <dbReference type="ARBA" id="ARBA00022801"/>
    </source>
</evidence>
<feature type="binding site" evidence="6">
    <location>
        <begin position="237"/>
        <end position="240"/>
    </location>
    <ligand>
        <name>substrate</name>
    </ligand>
</feature>
<dbReference type="AlphaFoldDB" id="A0A0G2GLQ7"/>
<reference evidence="8 9" key="2">
    <citation type="submission" date="2015-05" db="EMBL/GenBank/DDBJ databases">
        <authorList>
            <person name="Morales-Cruz A."/>
            <person name="Amrine K.C."/>
            <person name="Cantu D."/>
        </authorList>
    </citation>
    <scope>NUCLEOTIDE SEQUENCE [LARGE SCALE GENOMIC DNA]</scope>
    <source>
        <strain evidence="8">UCRPC4</strain>
    </source>
</reference>
<comment type="caution">
    <text evidence="8">The sequence shown here is derived from an EMBL/GenBank/DDBJ whole genome shotgun (WGS) entry which is preliminary data.</text>
</comment>
<dbReference type="Pfam" id="PF01425">
    <property type="entry name" value="Amidase"/>
    <property type="match status" value="1"/>
</dbReference>
<name>A0A0G2GLQ7_PHACM</name>
<comment type="catalytic activity">
    <reaction evidence="1">
        <text>a monocarboxylic acid amide + H2O = a monocarboxylate + NH4(+)</text>
        <dbReference type="Rhea" id="RHEA:12020"/>
        <dbReference type="ChEBI" id="CHEBI:15377"/>
        <dbReference type="ChEBI" id="CHEBI:28938"/>
        <dbReference type="ChEBI" id="CHEBI:35757"/>
        <dbReference type="ChEBI" id="CHEBI:83628"/>
        <dbReference type="EC" id="3.5.1.4"/>
    </reaction>
</comment>
<feature type="active site" description="Acyl-ester intermediate" evidence="5">
    <location>
        <position position="240"/>
    </location>
</feature>
<keyword evidence="9" id="KW-1185">Reference proteome</keyword>
<keyword evidence="4" id="KW-0378">Hydrolase</keyword>
<dbReference type="PROSITE" id="PS00571">
    <property type="entry name" value="AMIDASES"/>
    <property type="match status" value="1"/>
</dbReference>
<dbReference type="EC" id="3.5.1.4" evidence="3"/>
<feature type="binding site" evidence="6">
    <location>
        <position position="190"/>
    </location>
    <ligand>
        <name>substrate</name>
    </ligand>
</feature>
<organism evidence="8 9">
    <name type="scientific">Phaeomoniella chlamydospora</name>
    <name type="common">Phaeoacremonium chlamydosporum</name>
    <dbReference type="NCBI Taxonomy" id="158046"/>
    <lineage>
        <taxon>Eukaryota</taxon>
        <taxon>Fungi</taxon>
        <taxon>Dikarya</taxon>
        <taxon>Ascomycota</taxon>
        <taxon>Pezizomycotina</taxon>
        <taxon>Eurotiomycetes</taxon>
        <taxon>Chaetothyriomycetidae</taxon>
        <taxon>Phaeomoniellales</taxon>
        <taxon>Phaeomoniellaceae</taxon>
        <taxon>Phaeomoniella</taxon>
    </lineage>
</organism>
<dbReference type="OrthoDB" id="6428749at2759"/>
<evidence type="ECO:0000259" key="7">
    <source>
        <dbReference type="Pfam" id="PF01425"/>
    </source>
</evidence>
<dbReference type="Gene3D" id="3.90.1300.10">
    <property type="entry name" value="Amidase signature (AS) domain"/>
    <property type="match status" value="1"/>
</dbReference>
<dbReference type="Proteomes" id="UP000053317">
    <property type="component" value="Unassembled WGS sequence"/>
</dbReference>
<dbReference type="InterPro" id="IPR023631">
    <property type="entry name" value="Amidase_dom"/>
</dbReference>
<dbReference type="PANTHER" id="PTHR46072:SF11">
    <property type="entry name" value="AMIDASE-RELATED"/>
    <property type="match status" value="1"/>
</dbReference>
<evidence type="ECO:0000256" key="5">
    <source>
        <dbReference type="PIRSR" id="PIRSR001221-1"/>
    </source>
</evidence>
<reference evidence="8 9" key="1">
    <citation type="submission" date="2015-05" db="EMBL/GenBank/DDBJ databases">
        <title>Distinctive expansion of gene families associated with plant cell wall degradation and secondary metabolism in the genomes of grapevine trunk pathogens.</title>
        <authorList>
            <person name="Lawrence D.P."/>
            <person name="Travadon R."/>
            <person name="Rolshausen P.E."/>
            <person name="Baumgartner K."/>
        </authorList>
    </citation>
    <scope>NUCLEOTIDE SEQUENCE [LARGE SCALE GENOMIC DNA]</scope>
    <source>
        <strain evidence="8">UCRPC4</strain>
    </source>
</reference>
<feature type="domain" description="Amidase" evidence="7">
    <location>
        <begin position="85"/>
        <end position="532"/>
    </location>
</feature>
<accession>A0A0G2GLQ7</accession>
<evidence type="ECO:0000313" key="8">
    <source>
        <dbReference type="EMBL" id="KKY24388.1"/>
    </source>
</evidence>
<dbReference type="SUPFAM" id="SSF75304">
    <property type="entry name" value="Amidase signature (AS) enzymes"/>
    <property type="match status" value="1"/>
</dbReference>
<protein>
    <recommendedName>
        <fullName evidence="3">amidase</fullName>
        <ecNumber evidence="3">3.5.1.4</ecNumber>
    </recommendedName>
</protein>
<comment type="similarity">
    <text evidence="2">Belongs to the amidase family.</text>
</comment>
<evidence type="ECO:0000313" key="9">
    <source>
        <dbReference type="Proteomes" id="UP000053317"/>
    </source>
</evidence>
<evidence type="ECO:0000256" key="6">
    <source>
        <dbReference type="PIRSR" id="PIRSR001221-2"/>
    </source>
</evidence>
<dbReference type="PANTHER" id="PTHR46072">
    <property type="entry name" value="AMIDASE-RELATED-RELATED"/>
    <property type="match status" value="1"/>
</dbReference>
<dbReference type="InterPro" id="IPR036928">
    <property type="entry name" value="AS_sf"/>
</dbReference>
<feature type="active site" description="Charge relay system" evidence="5">
    <location>
        <position position="216"/>
    </location>
</feature>
<evidence type="ECO:0000256" key="1">
    <source>
        <dbReference type="ARBA" id="ARBA00001311"/>
    </source>
</evidence>
<sequence length="544" mass="58516">MGSIEAPAKAWEEIRDAKKAEQDARIPAEWKLKPNAVPPEGTRDLRPYAASSGILSDRELEITGDTYDATALAAKIADGTYSAVEVVTAYCKRAAIAQQLCSCLTEIAFLDAVEDAKKLDEQYKSTGKTVGPLHGIPMTFKECFHLKGYDASDGYISRAFDPSTYDSYMIEIVKAAGAVVIAKTNTPQSMLVAEAHNNVFGRTKNPIVSQLTSGGSSGGEGVSLAFHGSALGIGTDVGGSIRVPAASNGVYGYKPSVGVLSMLGYAASNWVGMNTGIPAVSGPLARSARDLSLLTRVVRDAQPWKVDPAAIPGICEQGAVERRPVVGVVYKSALTPHPPVRRALQEAVAKLQAAGIEVKEFDPPSFAEFGNVARELFTVDGLSYPKRELKKAGEPVVPSVAKFGFLDMTAKSMEETWTWNAKKGALQKDMLDRWQEAQIDIVLCPAGPHTAVLPGEWRDVSYTVTWNVTDQPAIIVPFSSVDPSVDVKDTETFKPLSSDDEQSYAMYDPELMAGAPVALQLVGPRLGDEQLLKDVEFIDNIFRQ</sequence>
<dbReference type="PIRSF" id="PIRSF001221">
    <property type="entry name" value="Amidase_fungi"/>
    <property type="match status" value="1"/>
</dbReference>
<feature type="active site" description="Charge relay system" evidence="5">
    <location>
        <position position="141"/>
    </location>
</feature>
<feature type="binding site" evidence="6">
    <location>
        <position position="216"/>
    </location>
    <ligand>
        <name>substrate</name>
    </ligand>
</feature>
<dbReference type="GO" id="GO:0004040">
    <property type="term" value="F:amidase activity"/>
    <property type="evidence" value="ECO:0007669"/>
    <property type="project" value="UniProtKB-EC"/>
</dbReference>
<dbReference type="InterPro" id="IPR020556">
    <property type="entry name" value="Amidase_CS"/>
</dbReference>
<gene>
    <name evidence="8" type="ORF">UCRPC4_g02498</name>
</gene>
<dbReference type="EMBL" id="LCWF01000060">
    <property type="protein sequence ID" value="KKY24388.1"/>
    <property type="molecule type" value="Genomic_DNA"/>
</dbReference>